<evidence type="ECO:0000313" key="5">
    <source>
        <dbReference type="EMBL" id="MDU0270364.1"/>
    </source>
</evidence>
<organism evidence="5 6">
    <name type="scientific">Phocaeicola dorei</name>
    <dbReference type="NCBI Taxonomy" id="357276"/>
    <lineage>
        <taxon>Bacteria</taxon>
        <taxon>Pseudomonadati</taxon>
        <taxon>Bacteroidota</taxon>
        <taxon>Bacteroidia</taxon>
        <taxon>Bacteroidales</taxon>
        <taxon>Bacteroidaceae</taxon>
        <taxon>Phocaeicola</taxon>
    </lineage>
</organism>
<reference evidence="5" key="1">
    <citation type="submission" date="2023-10" db="EMBL/GenBank/DDBJ databases">
        <title>Genome of Potential pathogenic bacteria in Crohn's disease.</title>
        <authorList>
            <person name="Rodriguez-Palacios A."/>
        </authorList>
    </citation>
    <scope>NUCLEOTIDE SEQUENCE</scope>
    <source>
        <strain evidence="5">CavFT-hAR62</strain>
    </source>
</reference>
<accession>A0AAE4LTS0</accession>
<evidence type="ECO:0000259" key="4">
    <source>
        <dbReference type="PROSITE" id="PS51737"/>
    </source>
</evidence>
<dbReference type="PANTHER" id="PTHR30461:SF2">
    <property type="entry name" value="SERINE RECOMBINASE PINE-RELATED"/>
    <property type="match status" value="1"/>
</dbReference>
<dbReference type="InterPro" id="IPR038109">
    <property type="entry name" value="DNA_bind_recomb_sf"/>
</dbReference>
<dbReference type="PANTHER" id="PTHR30461">
    <property type="entry name" value="DNA-INVERTASE FROM LAMBDOID PROPHAGE"/>
    <property type="match status" value="1"/>
</dbReference>
<dbReference type="CDD" id="cd00338">
    <property type="entry name" value="Ser_Recombinase"/>
    <property type="match status" value="1"/>
</dbReference>
<dbReference type="InterPro" id="IPR006119">
    <property type="entry name" value="Resolv_N"/>
</dbReference>
<evidence type="ECO:0000256" key="1">
    <source>
        <dbReference type="ARBA" id="ARBA00023125"/>
    </source>
</evidence>
<keyword evidence="3" id="KW-0175">Coiled coil</keyword>
<name>A0AAE4LTS0_9BACT</name>
<sequence>MNANVIIYYRVSSNEQTLGASLDVQEERLRKYCNQMGYNIIDNIPYREDESAKTFEKRPVIQGIMNYIRKNKSRVNKLLFLQWDRYSRDIISASENLKELLKSGVEPNAIEAPLDFNSDTWPLLLEYRHNATTSKGQKTQWTVFMEHWQKENVLIKHQEGYKNVRISKHETHVEIDTNTAPFIQAMFKEVAKDIETPCYIRRKFARKGYNIPESSFLEMLRNKFYIGKIRVPAYKGEPEYYVNGEHEAIIDEETFYKVQETLDGKRKKTPKLSKAINPDLYLRKFLICPVCGCALTGATSSGNGGKYTYYFCCNNQKHIRMRAENVNEEFARYTAQLKPNKTVLDLYNEILKDLQSERKGESKKEVAALQNELSTVQKRINSIEDKYLDGDLTKEEYNRMLERYTKEASAMQQQIEMRENPNRSNIEPKLNYSINLINNIDSYIRDASVGVKIKLISSMFPEKIEFDGKTYRTNSYNKVLDLIYQQTNELRGVEKKNGESFSTFSASVPLTVLFSNQFLHDLDLIWELREWIPI</sequence>
<dbReference type="Pfam" id="PF00239">
    <property type="entry name" value="Resolvase"/>
    <property type="match status" value="1"/>
</dbReference>
<evidence type="ECO:0000256" key="2">
    <source>
        <dbReference type="ARBA" id="ARBA00023172"/>
    </source>
</evidence>
<dbReference type="InterPro" id="IPR011109">
    <property type="entry name" value="DNA_bind_recombinase_dom"/>
</dbReference>
<dbReference type="EMBL" id="JAWDEV010000010">
    <property type="protein sequence ID" value="MDU0270364.1"/>
    <property type="molecule type" value="Genomic_DNA"/>
</dbReference>
<dbReference type="AlphaFoldDB" id="A0AAE4LTS0"/>
<keyword evidence="2" id="KW-0233">DNA recombination</keyword>
<dbReference type="InterPro" id="IPR036162">
    <property type="entry name" value="Resolvase-like_N_sf"/>
</dbReference>
<dbReference type="SUPFAM" id="SSF53041">
    <property type="entry name" value="Resolvase-like"/>
    <property type="match status" value="1"/>
</dbReference>
<feature type="coiled-coil region" evidence="3">
    <location>
        <begin position="344"/>
        <end position="414"/>
    </location>
</feature>
<dbReference type="GO" id="GO:0003677">
    <property type="term" value="F:DNA binding"/>
    <property type="evidence" value="ECO:0007669"/>
    <property type="project" value="UniProtKB-KW"/>
</dbReference>
<dbReference type="Pfam" id="PF07508">
    <property type="entry name" value="Recombinase"/>
    <property type="match status" value="1"/>
</dbReference>
<protein>
    <submittedName>
        <fullName evidence="5">Recombinase family protein</fullName>
    </submittedName>
</protein>
<dbReference type="SMART" id="SM00857">
    <property type="entry name" value="Resolvase"/>
    <property type="match status" value="1"/>
</dbReference>
<evidence type="ECO:0000256" key="3">
    <source>
        <dbReference type="SAM" id="Coils"/>
    </source>
</evidence>
<keyword evidence="1" id="KW-0238">DNA-binding</keyword>
<dbReference type="RefSeq" id="WP_234228689.1">
    <property type="nucleotide sequence ID" value="NZ_BAABZF010000001.1"/>
</dbReference>
<gene>
    <name evidence="5" type="ORF">RVH45_10735</name>
</gene>
<proteinExistence type="predicted"/>
<dbReference type="GO" id="GO:0000150">
    <property type="term" value="F:DNA strand exchange activity"/>
    <property type="evidence" value="ECO:0007669"/>
    <property type="project" value="InterPro"/>
</dbReference>
<comment type="caution">
    <text evidence="5">The sequence shown here is derived from an EMBL/GenBank/DDBJ whole genome shotgun (WGS) entry which is preliminary data.</text>
</comment>
<dbReference type="PROSITE" id="PS51737">
    <property type="entry name" value="RECOMBINASE_DNA_BIND"/>
    <property type="match status" value="1"/>
</dbReference>
<feature type="domain" description="Recombinase" evidence="4">
    <location>
        <begin position="158"/>
        <end position="268"/>
    </location>
</feature>
<dbReference type="InterPro" id="IPR050639">
    <property type="entry name" value="SSR_resolvase"/>
</dbReference>
<dbReference type="Gene3D" id="3.90.1750.20">
    <property type="entry name" value="Putative Large Serine Recombinase, Chain B, Domain 2"/>
    <property type="match status" value="1"/>
</dbReference>
<evidence type="ECO:0000313" key="6">
    <source>
        <dbReference type="Proteomes" id="UP001181086"/>
    </source>
</evidence>
<dbReference type="Proteomes" id="UP001181086">
    <property type="component" value="Unassembled WGS sequence"/>
</dbReference>
<dbReference type="Gene3D" id="3.40.50.1390">
    <property type="entry name" value="Resolvase, N-terminal catalytic domain"/>
    <property type="match status" value="1"/>
</dbReference>